<dbReference type="InterPro" id="IPR055357">
    <property type="entry name" value="LRR_At1g61320_AtMIF1"/>
</dbReference>
<protein>
    <recommendedName>
        <fullName evidence="1">At1g61320/AtMIF1 LRR domain-containing protein</fullName>
    </recommendedName>
</protein>
<name>A0AAD4IN77_PERFH</name>
<dbReference type="Proteomes" id="UP001190926">
    <property type="component" value="Unassembled WGS sequence"/>
</dbReference>
<evidence type="ECO:0000313" key="3">
    <source>
        <dbReference type="Proteomes" id="UP001190926"/>
    </source>
</evidence>
<comment type="caution">
    <text evidence="2">The sequence shown here is derived from an EMBL/GenBank/DDBJ whole genome shotgun (WGS) entry which is preliminary data.</text>
</comment>
<dbReference type="AlphaFoldDB" id="A0AAD4IN77"/>
<dbReference type="PANTHER" id="PTHR34145:SF28">
    <property type="entry name" value="F-BOX DOMAIN-CONTAINING PROTEIN"/>
    <property type="match status" value="1"/>
</dbReference>
<dbReference type="InterPro" id="IPR032675">
    <property type="entry name" value="LRR_dom_sf"/>
</dbReference>
<dbReference type="InterPro" id="IPR053772">
    <property type="entry name" value="At1g61320/At1g61330-like"/>
</dbReference>
<dbReference type="Gene3D" id="3.80.10.10">
    <property type="entry name" value="Ribonuclease Inhibitor"/>
    <property type="match status" value="1"/>
</dbReference>
<dbReference type="EMBL" id="SDAM02029591">
    <property type="protein sequence ID" value="KAH6755689.1"/>
    <property type="molecule type" value="Genomic_DNA"/>
</dbReference>
<keyword evidence="3" id="KW-1185">Reference proteome</keyword>
<gene>
    <name evidence="2" type="ORF">C2S53_010158</name>
</gene>
<evidence type="ECO:0000259" key="1">
    <source>
        <dbReference type="Pfam" id="PF23622"/>
    </source>
</evidence>
<feature type="domain" description="At1g61320/AtMIF1 LRR" evidence="1">
    <location>
        <begin position="4"/>
        <end position="200"/>
    </location>
</feature>
<organism evidence="2 3">
    <name type="scientific">Perilla frutescens var. hirtella</name>
    <name type="common">Perilla citriodora</name>
    <name type="synonym">Perilla setoyensis</name>
    <dbReference type="NCBI Taxonomy" id="608512"/>
    <lineage>
        <taxon>Eukaryota</taxon>
        <taxon>Viridiplantae</taxon>
        <taxon>Streptophyta</taxon>
        <taxon>Embryophyta</taxon>
        <taxon>Tracheophyta</taxon>
        <taxon>Spermatophyta</taxon>
        <taxon>Magnoliopsida</taxon>
        <taxon>eudicotyledons</taxon>
        <taxon>Gunneridae</taxon>
        <taxon>Pentapetalae</taxon>
        <taxon>asterids</taxon>
        <taxon>lamiids</taxon>
        <taxon>Lamiales</taxon>
        <taxon>Lamiaceae</taxon>
        <taxon>Nepetoideae</taxon>
        <taxon>Elsholtzieae</taxon>
        <taxon>Perilla</taxon>
    </lineage>
</organism>
<accession>A0AAD4IN77</accession>
<proteinExistence type="predicted"/>
<sequence length="236" mass="27172">MHIDSFNRNMMPYVFRELAKSLPRLRFLAFSTHHDNFDDQEGMRLMETGIESFSNLRRLELKIYSAAVETNLLALIPFLESCPQLQEFHLNLIGNSFAFYSTGAQVDSRKTAVHHLNLNKVQISRFGGTENEMKFPSYILKNAASLEQMHIIWRLKRHPIIQATQYIIARHKMMKRKLQEEARCNNAQAIFQYPQAKFGSSVLSPCTAQRASLLTGLAEHDDGSSRHHIKLRGRLA</sequence>
<dbReference type="PANTHER" id="PTHR34145">
    <property type="entry name" value="OS02G0105600 PROTEIN"/>
    <property type="match status" value="1"/>
</dbReference>
<dbReference type="Pfam" id="PF23622">
    <property type="entry name" value="LRR_At1g61320_AtMIF1"/>
    <property type="match status" value="1"/>
</dbReference>
<evidence type="ECO:0000313" key="2">
    <source>
        <dbReference type="EMBL" id="KAH6755689.1"/>
    </source>
</evidence>
<dbReference type="SUPFAM" id="SSF52047">
    <property type="entry name" value="RNI-like"/>
    <property type="match status" value="1"/>
</dbReference>
<reference evidence="2 3" key="1">
    <citation type="journal article" date="2021" name="Nat. Commun.">
        <title>Incipient diploidization of the medicinal plant Perilla within 10,000 years.</title>
        <authorList>
            <person name="Zhang Y."/>
            <person name="Shen Q."/>
            <person name="Leng L."/>
            <person name="Zhang D."/>
            <person name="Chen S."/>
            <person name="Shi Y."/>
            <person name="Ning Z."/>
            <person name="Chen S."/>
        </authorList>
    </citation>
    <scope>NUCLEOTIDE SEQUENCE [LARGE SCALE GENOMIC DNA]</scope>
    <source>
        <strain evidence="3">cv. PC099</strain>
    </source>
</reference>